<protein>
    <submittedName>
        <fullName evidence="10">Uncharacterized protein</fullName>
    </submittedName>
</protein>
<evidence type="ECO:0000256" key="6">
    <source>
        <dbReference type="ARBA" id="ARBA00022833"/>
    </source>
</evidence>
<evidence type="ECO:0000256" key="9">
    <source>
        <dbReference type="ARBA" id="ARBA00049893"/>
    </source>
</evidence>
<dbReference type="AlphaFoldDB" id="A0A4P2VS23"/>
<dbReference type="PANTHER" id="PTHR30616">
    <property type="entry name" value="UNCHARACTERIZED PROTEIN YFIH"/>
    <property type="match status" value="1"/>
</dbReference>
<evidence type="ECO:0000256" key="8">
    <source>
        <dbReference type="ARBA" id="ARBA00048968"/>
    </source>
</evidence>
<dbReference type="KEGG" id="sbf:JCM31447_04820"/>
<dbReference type="PANTHER" id="PTHR30616:SF2">
    <property type="entry name" value="PURINE NUCLEOSIDE PHOSPHORYLASE LACC1"/>
    <property type="match status" value="1"/>
</dbReference>
<dbReference type="InterPro" id="IPR038371">
    <property type="entry name" value="Cu_polyphenol_OxRdtase_sf"/>
</dbReference>
<dbReference type="GO" id="GO:0016787">
    <property type="term" value="F:hydrolase activity"/>
    <property type="evidence" value="ECO:0007669"/>
    <property type="project" value="UniProtKB-KW"/>
</dbReference>
<dbReference type="Pfam" id="PF02578">
    <property type="entry name" value="Cu-oxidase_4"/>
    <property type="match status" value="1"/>
</dbReference>
<dbReference type="Proteomes" id="UP000291236">
    <property type="component" value="Chromosome"/>
</dbReference>
<evidence type="ECO:0000313" key="11">
    <source>
        <dbReference type="Proteomes" id="UP000291236"/>
    </source>
</evidence>
<evidence type="ECO:0000256" key="4">
    <source>
        <dbReference type="ARBA" id="ARBA00022723"/>
    </source>
</evidence>
<keyword evidence="11" id="KW-1185">Reference proteome</keyword>
<evidence type="ECO:0000256" key="3">
    <source>
        <dbReference type="ARBA" id="ARBA00022679"/>
    </source>
</evidence>
<comment type="catalytic activity">
    <reaction evidence="7">
        <text>adenosine + H2O + H(+) = inosine + NH4(+)</text>
        <dbReference type="Rhea" id="RHEA:24408"/>
        <dbReference type="ChEBI" id="CHEBI:15377"/>
        <dbReference type="ChEBI" id="CHEBI:15378"/>
        <dbReference type="ChEBI" id="CHEBI:16335"/>
        <dbReference type="ChEBI" id="CHEBI:17596"/>
        <dbReference type="ChEBI" id="CHEBI:28938"/>
        <dbReference type="EC" id="3.5.4.4"/>
    </reaction>
    <physiologicalReaction direction="left-to-right" evidence="7">
        <dbReference type="Rhea" id="RHEA:24409"/>
    </physiologicalReaction>
</comment>
<evidence type="ECO:0000313" key="10">
    <source>
        <dbReference type="EMBL" id="BBH52045.1"/>
    </source>
</evidence>
<comment type="catalytic activity">
    <reaction evidence="8">
        <text>adenosine + phosphate = alpha-D-ribose 1-phosphate + adenine</text>
        <dbReference type="Rhea" id="RHEA:27642"/>
        <dbReference type="ChEBI" id="CHEBI:16335"/>
        <dbReference type="ChEBI" id="CHEBI:16708"/>
        <dbReference type="ChEBI" id="CHEBI:43474"/>
        <dbReference type="ChEBI" id="CHEBI:57720"/>
        <dbReference type="EC" id="2.4.2.1"/>
    </reaction>
    <physiologicalReaction direction="left-to-right" evidence="8">
        <dbReference type="Rhea" id="RHEA:27643"/>
    </physiologicalReaction>
</comment>
<evidence type="ECO:0000256" key="2">
    <source>
        <dbReference type="ARBA" id="ARBA00007353"/>
    </source>
</evidence>
<gene>
    <name evidence="10" type="ORF">JCM31447_04820</name>
</gene>
<comment type="similarity">
    <text evidence="2">Belongs to the purine nucleoside phosphorylase YfiH/LACC1 family.</text>
</comment>
<reference evidence="10 11" key="1">
    <citation type="submission" date="2018-12" db="EMBL/GenBank/DDBJ databases">
        <title>Rubrispira sanarue gen. nov., sp., nov., a member of the order Silvanigrellales, isolated from a brackish lake in Hamamatsu Japan.</title>
        <authorList>
            <person name="Maejima Y."/>
            <person name="Iino T."/>
            <person name="Muraguchi Y."/>
            <person name="Fukuda K."/>
            <person name="Nojiri H."/>
            <person name="Ohkuma M."/>
            <person name="Moriuchi R."/>
            <person name="Dohra H."/>
            <person name="Kimbara K."/>
            <person name="Shintani M."/>
        </authorList>
    </citation>
    <scope>NUCLEOTIDE SEQUENCE [LARGE SCALE GENOMIC DNA]</scope>
    <source>
        <strain evidence="10 11">RF1110005</strain>
    </source>
</reference>
<evidence type="ECO:0000256" key="5">
    <source>
        <dbReference type="ARBA" id="ARBA00022801"/>
    </source>
</evidence>
<dbReference type="OrthoDB" id="4279at2"/>
<dbReference type="EMBL" id="AP019368">
    <property type="protein sequence ID" value="BBH52045.1"/>
    <property type="molecule type" value="Genomic_DNA"/>
</dbReference>
<proteinExistence type="inferred from homology"/>
<dbReference type="InterPro" id="IPR003730">
    <property type="entry name" value="Cu_polyphenol_OxRdtase"/>
</dbReference>
<organism evidence="10 11">
    <name type="scientific">Fluviispira sanaruensis</name>
    <dbReference type="NCBI Taxonomy" id="2493639"/>
    <lineage>
        <taxon>Bacteria</taxon>
        <taxon>Pseudomonadati</taxon>
        <taxon>Bdellovibrionota</taxon>
        <taxon>Oligoflexia</taxon>
        <taxon>Silvanigrellales</taxon>
        <taxon>Silvanigrellaceae</taxon>
        <taxon>Fluviispira</taxon>
    </lineage>
</organism>
<keyword evidence="6" id="KW-0862">Zinc</keyword>
<comment type="catalytic activity">
    <reaction evidence="9">
        <text>S-methyl-5'-thioadenosine + phosphate = 5-(methylsulfanyl)-alpha-D-ribose 1-phosphate + adenine</text>
        <dbReference type="Rhea" id="RHEA:11852"/>
        <dbReference type="ChEBI" id="CHEBI:16708"/>
        <dbReference type="ChEBI" id="CHEBI:17509"/>
        <dbReference type="ChEBI" id="CHEBI:43474"/>
        <dbReference type="ChEBI" id="CHEBI:58533"/>
        <dbReference type="EC" id="2.4.2.28"/>
    </reaction>
    <physiologicalReaction direction="left-to-right" evidence="9">
        <dbReference type="Rhea" id="RHEA:11853"/>
    </physiologicalReaction>
</comment>
<dbReference type="RefSeq" id="WP_130606145.1">
    <property type="nucleotide sequence ID" value="NZ_AP019368.1"/>
</dbReference>
<dbReference type="Gene3D" id="3.60.140.10">
    <property type="entry name" value="CNF1/YfiH-like putative cysteine hydrolases"/>
    <property type="match status" value="1"/>
</dbReference>
<evidence type="ECO:0000256" key="7">
    <source>
        <dbReference type="ARBA" id="ARBA00047989"/>
    </source>
</evidence>
<keyword evidence="5" id="KW-0378">Hydrolase</keyword>
<dbReference type="InterPro" id="IPR011324">
    <property type="entry name" value="Cytotoxic_necrot_fac-like_cat"/>
</dbReference>
<sequence>MQILVSLNLNDYPTYIPQSFVQRFLPKTVVLKEAPFSQDSNKNIPVSGLNCPIAFTLNEPLTSSYLLKACHSNRVVPAGDESEADSHYICLEKSLSTQPLHGMKENLAIRTADCLAVAFSFEDKYCFIGALAHAGWRGLSSGILQNTLDKIIQEALRLGYAEQDFLQNLHIHIAPAIFAVSYECGEDVLQALTQHKDLLLQKYQNQDSFEDLYLELIDLKKENSFKSLIESKHISLATPNSNVVKIFPDLQLLAALECVISGIPERNIEILRENTYSHPVLFSFREATHKKTDKSFRQWTHLRLPLLNRNL</sequence>
<dbReference type="GO" id="GO:0005507">
    <property type="term" value="F:copper ion binding"/>
    <property type="evidence" value="ECO:0007669"/>
    <property type="project" value="TreeGrafter"/>
</dbReference>
<dbReference type="SUPFAM" id="SSF64438">
    <property type="entry name" value="CNF1/YfiH-like putative cysteine hydrolases"/>
    <property type="match status" value="1"/>
</dbReference>
<evidence type="ECO:0000256" key="1">
    <source>
        <dbReference type="ARBA" id="ARBA00000553"/>
    </source>
</evidence>
<comment type="catalytic activity">
    <reaction evidence="1">
        <text>inosine + phosphate = alpha-D-ribose 1-phosphate + hypoxanthine</text>
        <dbReference type="Rhea" id="RHEA:27646"/>
        <dbReference type="ChEBI" id="CHEBI:17368"/>
        <dbReference type="ChEBI" id="CHEBI:17596"/>
        <dbReference type="ChEBI" id="CHEBI:43474"/>
        <dbReference type="ChEBI" id="CHEBI:57720"/>
        <dbReference type="EC" id="2.4.2.1"/>
    </reaction>
    <physiologicalReaction direction="left-to-right" evidence="1">
        <dbReference type="Rhea" id="RHEA:27647"/>
    </physiologicalReaction>
</comment>
<dbReference type="GO" id="GO:0017061">
    <property type="term" value="F:S-methyl-5-thioadenosine phosphorylase activity"/>
    <property type="evidence" value="ECO:0007669"/>
    <property type="project" value="UniProtKB-EC"/>
</dbReference>
<keyword evidence="3" id="KW-0808">Transferase</keyword>
<accession>A0A4P2VS23</accession>
<keyword evidence="4" id="KW-0479">Metal-binding</keyword>
<name>A0A4P2VS23_FLUSA</name>